<keyword evidence="3" id="KW-1185">Reference proteome</keyword>
<feature type="compositionally biased region" description="Polar residues" evidence="1">
    <location>
        <begin position="1"/>
        <end position="13"/>
    </location>
</feature>
<gene>
    <name evidence="2" type="primary">TCB2_1</name>
    <name evidence="2" type="ORF">ATC70_004201</name>
</gene>
<dbReference type="GeneID" id="89947887"/>
<dbReference type="RefSeq" id="XP_064688335.1">
    <property type="nucleotide sequence ID" value="XM_064823510.1"/>
</dbReference>
<feature type="region of interest" description="Disordered" evidence="1">
    <location>
        <begin position="75"/>
        <end position="115"/>
    </location>
</feature>
<reference evidence="2 3" key="1">
    <citation type="submission" date="2022-11" db="EMBL/GenBank/DDBJ databases">
        <title>Mucor velutinosus strain NIH1002 WGS.</title>
        <authorList>
            <person name="Subramanian P."/>
            <person name="Mullikin J.C."/>
            <person name="Segre J.A."/>
            <person name="Zelazny A.M."/>
        </authorList>
    </citation>
    <scope>NUCLEOTIDE SEQUENCE [LARGE SCALE GENOMIC DNA]</scope>
    <source>
        <strain evidence="2 3">NIH1002</strain>
    </source>
</reference>
<evidence type="ECO:0000313" key="3">
    <source>
        <dbReference type="Proteomes" id="UP001304243"/>
    </source>
</evidence>
<sequence length="136" mass="15032">MATTKQQDAQASTPRIGRSYDQLTEDTFRESSLSIYRKPLENFCLDGSGSITEYKAILSMKSFPNGVFAAVITKEQENDNANVREDDGNADGEDASAGDDGDDGDNVGETQEEDQLVQVKIQNCVENVERCHQRTF</sequence>
<dbReference type="AlphaFoldDB" id="A0AAN7DRS8"/>
<name>A0AAN7DRS8_9FUNG</name>
<evidence type="ECO:0000256" key="1">
    <source>
        <dbReference type="SAM" id="MobiDB-lite"/>
    </source>
</evidence>
<feature type="compositionally biased region" description="Basic and acidic residues" evidence="1">
    <location>
        <begin position="75"/>
        <end position="87"/>
    </location>
</feature>
<feature type="region of interest" description="Disordered" evidence="1">
    <location>
        <begin position="1"/>
        <end position="24"/>
    </location>
</feature>
<proteinExistence type="predicted"/>
<feature type="compositionally biased region" description="Acidic residues" evidence="1">
    <location>
        <begin position="88"/>
        <end position="115"/>
    </location>
</feature>
<accession>A0AAN7DRS8</accession>
<dbReference type="Proteomes" id="UP001304243">
    <property type="component" value="Unassembled WGS sequence"/>
</dbReference>
<dbReference type="EMBL" id="JASEJX010000001">
    <property type="protein sequence ID" value="KAK4521669.1"/>
    <property type="molecule type" value="Genomic_DNA"/>
</dbReference>
<evidence type="ECO:0000313" key="2">
    <source>
        <dbReference type="EMBL" id="KAK4521669.1"/>
    </source>
</evidence>
<protein>
    <submittedName>
        <fullName evidence="2">Tricalbin-2</fullName>
    </submittedName>
</protein>
<comment type="caution">
    <text evidence="2">The sequence shown here is derived from an EMBL/GenBank/DDBJ whole genome shotgun (WGS) entry which is preliminary data.</text>
</comment>
<organism evidence="2 3">
    <name type="scientific">Mucor velutinosus</name>
    <dbReference type="NCBI Taxonomy" id="708070"/>
    <lineage>
        <taxon>Eukaryota</taxon>
        <taxon>Fungi</taxon>
        <taxon>Fungi incertae sedis</taxon>
        <taxon>Mucoromycota</taxon>
        <taxon>Mucoromycotina</taxon>
        <taxon>Mucoromycetes</taxon>
        <taxon>Mucorales</taxon>
        <taxon>Mucorineae</taxon>
        <taxon>Mucoraceae</taxon>
        <taxon>Mucor</taxon>
    </lineage>
</organism>